<dbReference type="CDD" id="cd02696">
    <property type="entry name" value="MurNAc-LAA"/>
    <property type="match status" value="1"/>
</dbReference>
<dbReference type="Gene3D" id="3.40.630.40">
    <property type="entry name" value="Zn-dependent exopeptidases"/>
    <property type="match status" value="1"/>
</dbReference>
<protein>
    <submittedName>
        <fullName evidence="5">N-acetylmuramoyl-L-alanine amidase</fullName>
        <ecNumber evidence="5">3.5.1.28</ecNumber>
    </submittedName>
</protein>
<evidence type="ECO:0000256" key="1">
    <source>
        <dbReference type="ARBA" id="ARBA00022801"/>
    </source>
</evidence>
<dbReference type="PIRSF" id="PIRSF037846">
    <property type="entry name" value="Autolysin_YrvJ_prd"/>
    <property type="match status" value="1"/>
</dbReference>
<keyword evidence="6" id="KW-1185">Reference proteome</keyword>
<dbReference type="GO" id="GO:0008745">
    <property type="term" value="F:N-acetylmuramoyl-L-alanine amidase activity"/>
    <property type="evidence" value="ECO:0007669"/>
    <property type="project" value="UniProtKB-EC"/>
</dbReference>
<keyword evidence="2" id="KW-0961">Cell wall biogenesis/degradation</keyword>
<sequence>MNRMVRKAAFLCALLFGLLGLLLPLAEKAHADSFSARVATDSLIIRAEPAARGAVVGSLSKGAVVSVSTESYGWAKVQSGKLTGWVAGHYLVKAGSTSDSKSGTTASKTSGKSDVSVANASGSTSGTVQADQLWLRSGPGTDSKALELVAKGTRLAIVKRQDGWLQVKTPQGNAGWVSARYVDESSDTAVAKTAYKEQTKDQAPTPKGGLKGKLIVIDPGHGGNDPGVIGGTYKTSEKTVNLKTAKYLAEELRSAGAKVVMTRTRDDEQPDLSDRAAVSNSKRADAFISVHYNASPKKVSGTLTYYYSESKDRPLARSIEARLGKGTGLKSNGISFGDYHVLRENNRPAVLLELGFLSDSGDEALVRKDDYQKKAAQAIVAGLKDYFGG</sequence>
<accession>A0ABV5VZU4</accession>
<dbReference type="InterPro" id="IPR050695">
    <property type="entry name" value="N-acetylmuramoyl_amidase_3"/>
</dbReference>
<dbReference type="Proteomes" id="UP001589619">
    <property type="component" value="Unassembled WGS sequence"/>
</dbReference>
<dbReference type="SMART" id="SM00287">
    <property type="entry name" value="SH3b"/>
    <property type="match status" value="2"/>
</dbReference>
<keyword evidence="1 5" id="KW-0378">Hydrolase</keyword>
<dbReference type="InterPro" id="IPR003646">
    <property type="entry name" value="SH3-like_bac-type"/>
</dbReference>
<evidence type="ECO:0000256" key="3">
    <source>
        <dbReference type="SAM" id="MobiDB-lite"/>
    </source>
</evidence>
<dbReference type="Gene3D" id="2.30.30.40">
    <property type="entry name" value="SH3 Domains"/>
    <property type="match status" value="2"/>
</dbReference>
<feature type="domain" description="SH3b" evidence="4">
    <location>
        <begin position="33"/>
        <end position="95"/>
    </location>
</feature>
<dbReference type="Pfam" id="PF01520">
    <property type="entry name" value="Amidase_3"/>
    <property type="match status" value="1"/>
</dbReference>
<dbReference type="InterPro" id="IPR002508">
    <property type="entry name" value="MurNAc-LAA_cat"/>
</dbReference>
<dbReference type="PANTHER" id="PTHR30404">
    <property type="entry name" value="N-ACETYLMURAMOYL-L-ALANINE AMIDASE"/>
    <property type="match status" value="1"/>
</dbReference>
<evidence type="ECO:0000313" key="6">
    <source>
        <dbReference type="Proteomes" id="UP001589619"/>
    </source>
</evidence>
<organism evidence="5 6">
    <name type="scientific">Paenibacillus hodogayensis</name>
    <dbReference type="NCBI Taxonomy" id="279208"/>
    <lineage>
        <taxon>Bacteria</taxon>
        <taxon>Bacillati</taxon>
        <taxon>Bacillota</taxon>
        <taxon>Bacilli</taxon>
        <taxon>Bacillales</taxon>
        <taxon>Paenibacillaceae</taxon>
        <taxon>Paenibacillus</taxon>
    </lineage>
</organism>
<dbReference type="PROSITE" id="PS51781">
    <property type="entry name" value="SH3B"/>
    <property type="match status" value="2"/>
</dbReference>
<comment type="caution">
    <text evidence="5">The sequence shown here is derived from an EMBL/GenBank/DDBJ whole genome shotgun (WGS) entry which is preliminary data.</text>
</comment>
<proteinExistence type="predicted"/>
<evidence type="ECO:0000256" key="2">
    <source>
        <dbReference type="ARBA" id="ARBA00023316"/>
    </source>
</evidence>
<gene>
    <name evidence="5" type="ORF">ACFFNY_19355</name>
</gene>
<reference evidence="5 6" key="1">
    <citation type="submission" date="2024-09" db="EMBL/GenBank/DDBJ databases">
        <authorList>
            <person name="Sun Q."/>
            <person name="Mori K."/>
        </authorList>
    </citation>
    <scope>NUCLEOTIDE SEQUENCE [LARGE SCALE GENOMIC DNA]</scope>
    <source>
        <strain evidence="5 6">JCM 12520</strain>
    </source>
</reference>
<feature type="compositionally biased region" description="Low complexity" evidence="3">
    <location>
        <begin position="95"/>
        <end position="114"/>
    </location>
</feature>
<dbReference type="SMART" id="SM00646">
    <property type="entry name" value="Ami_3"/>
    <property type="match status" value="1"/>
</dbReference>
<dbReference type="InterPro" id="IPR017293">
    <property type="entry name" value="N-acetylmuramoyl-L-ala_amidase"/>
</dbReference>
<name>A0ABV5VZU4_9BACL</name>
<evidence type="ECO:0000259" key="4">
    <source>
        <dbReference type="PROSITE" id="PS51781"/>
    </source>
</evidence>
<dbReference type="SUPFAM" id="SSF53187">
    <property type="entry name" value="Zn-dependent exopeptidases"/>
    <property type="match status" value="1"/>
</dbReference>
<dbReference type="EC" id="3.5.1.28" evidence="5"/>
<dbReference type="PANTHER" id="PTHR30404:SF0">
    <property type="entry name" value="N-ACETYLMURAMOYL-L-ALANINE AMIDASE AMIC"/>
    <property type="match status" value="1"/>
</dbReference>
<dbReference type="EMBL" id="JBHMAG010000013">
    <property type="protein sequence ID" value="MFB9753731.1"/>
    <property type="molecule type" value="Genomic_DNA"/>
</dbReference>
<evidence type="ECO:0000313" key="5">
    <source>
        <dbReference type="EMBL" id="MFB9753731.1"/>
    </source>
</evidence>
<feature type="region of interest" description="Disordered" evidence="3">
    <location>
        <begin position="95"/>
        <end position="124"/>
    </location>
</feature>
<feature type="domain" description="SH3b" evidence="4">
    <location>
        <begin position="123"/>
        <end position="186"/>
    </location>
</feature>
<dbReference type="Pfam" id="PF08239">
    <property type="entry name" value="SH3_3"/>
    <property type="match status" value="2"/>
</dbReference>
<dbReference type="RefSeq" id="WP_344914868.1">
    <property type="nucleotide sequence ID" value="NZ_BAAAYO010000014.1"/>
</dbReference>